<evidence type="ECO:0000313" key="1">
    <source>
        <dbReference type="EMBL" id="CAC13178.1"/>
    </source>
</evidence>
<protein>
    <submittedName>
        <fullName evidence="1">Uncharacterized protein</fullName>
    </submittedName>
</protein>
<dbReference type="AlphaFoldDB" id="Q98RK3"/>
<dbReference type="HOGENOM" id="CLU_1119208_0_0_14"/>
<sequence>MERNVFSEFVQICEKNNLFYSLAFETSLSWNKGEKIDQKKHIFQVFMSIDSYRNLKKKFYNNVIDNSNSINYNFLKPRFVLDKSNWINEVSFVEINILIPSTLKKIKSFKSLKNLFIYQINKKNKEIKNSSLFKKIFNLFPININKAIYSIYSSKHQGFFVLSNVNENTEKNWFLNITFKTKEIQFLNLKTRVIEEIESHFKRNYKDGYNKIIF</sequence>
<dbReference type="KEGG" id="mpu:MYPU_0050"/>
<dbReference type="eggNOG" id="ENOG5031YFK">
    <property type="taxonomic scope" value="Bacteria"/>
</dbReference>
<dbReference type="EMBL" id="AL445563">
    <property type="protein sequence ID" value="CAC13178.1"/>
    <property type="molecule type" value="Genomic_DNA"/>
</dbReference>
<name>Q98RK3_MYCPU</name>
<dbReference type="BioCyc" id="MPUL272635:G1GT6-5-MONOMER"/>
<dbReference type="STRING" id="272635.gene:17576584"/>
<dbReference type="RefSeq" id="WP_010924809.1">
    <property type="nucleotide sequence ID" value="NC_002771.1"/>
</dbReference>
<reference evidence="1 2" key="1">
    <citation type="journal article" date="2001" name="Nucleic Acids Res.">
        <title>The complete genome sequence of the murine respiratory pathogen Mycoplasma pulmonis.</title>
        <authorList>
            <person name="Chambaud I."/>
            <person name="Heilig R."/>
            <person name="Ferris S."/>
            <person name="Barbe V."/>
            <person name="Samson D."/>
            <person name="Galisson F."/>
            <person name="Moszer I."/>
            <person name="Dybvig K."/>
            <person name="Wroblewski H."/>
            <person name="Viari A."/>
            <person name="Rocha E.P.C."/>
            <person name="Blanchard A."/>
        </authorList>
    </citation>
    <scope>NUCLEOTIDE SEQUENCE [LARGE SCALE GENOMIC DNA]</scope>
    <source>
        <strain evidence="1 2">UAB CTIP</strain>
    </source>
</reference>
<evidence type="ECO:0000313" key="2">
    <source>
        <dbReference type="Proteomes" id="UP000000528"/>
    </source>
</evidence>
<proteinExistence type="predicted"/>
<dbReference type="Proteomes" id="UP000000528">
    <property type="component" value="Chromosome"/>
</dbReference>
<organism evidence="2">
    <name type="scientific">Mycoplasmopsis pulmonis (strain UAB CTIP)</name>
    <name type="common">Mycoplasma pulmonis</name>
    <dbReference type="NCBI Taxonomy" id="272635"/>
    <lineage>
        <taxon>Bacteria</taxon>
        <taxon>Bacillati</taxon>
        <taxon>Mycoplasmatota</taxon>
        <taxon>Mycoplasmoidales</taxon>
        <taxon>Metamycoplasmataceae</taxon>
        <taxon>Mycoplasmopsis</taxon>
    </lineage>
</organism>
<gene>
    <name evidence="1" type="ordered locus">MYPU_0050</name>
</gene>
<dbReference type="PIR" id="E90512">
    <property type="entry name" value="E90512"/>
</dbReference>
<accession>Q98RK3</accession>
<keyword evidence="2" id="KW-1185">Reference proteome</keyword>